<dbReference type="GeneID" id="6072169"/>
<dbReference type="RefSeq" id="XP_001876431.1">
    <property type="nucleotide sequence ID" value="XM_001876396.1"/>
</dbReference>
<dbReference type="Gene3D" id="1.10.630.10">
    <property type="entry name" value="Cytochrome P450"/>
    <property type="match status" value="1"/>
</dbReference>
<dbReference type="GO" id="GO:0005506">
    <property type="term" value="F:iron ion binding"/>
    <property type="evidence" value="ECO:0007669"/>
    <property type="project" value="InterPro"/>
</dbReference>
<evidence type="ECO:0000256" key="2">
    <source>
        <dbReference type="ARBA" id="ARBA00005179"/>
    </source>
</evidence>
<dbReference type="PANTHER" id="PTHR46300:SF7">
    <property type="entry name" value="P450, PUTATIVE (EUROFUNG)-RELATED"/>
    <property type="match status" value="1"/>
</dbReference>
<evidence type="ECO:0000256" key="4">
    <source>
        <dbReference type="ARBA" id="ARBA00022617"/>
    </source>
</evidence>
<dbReference type="PANTHER" id="PTHR46300">
    <property type="entry name" value="P450, PUTATIVE (EUROFUNG)-RELATED-RELATED"/>
    <property type="match status" value="1"/>
</dbReference>
<evidence type="ECO:0000256" key="7">
    <source>
        <dbReference type="ARBA" id="ARBA00023004"/>
    </source>
</evidence>
<dbReference type="SUPFAM" id="SSF48264">
    <property type="entry name" value="Cytochrome P450"/>
    <property type="match status" value="1"/>
</dbReference>
<keyword evidence="13" id="KW-1185">Reference proteome</keyword>
<dbReference type="HOGENOM" id="CLU_001570_2_3_1"/>
<comment type="pathway">
    <text evidence="2">Secondary metabolite biosynthesis.</text>
</comment>
<sequence>MSGNGFALLGAAILATAAYWYLSKSARRLRLPPGPKPRLLFGNLYQLPSTEPWLTYADWAKAFGPIVYFQTLQRQVVVLNSLKAASDLLDARSHIYSDRPVIWMAGELAGRKKTVFHTRFLDPRFKLFRKLLNAGLNARTSRNYRPIQIEEKNVLLKALATNPEDFVGHVRRNAAAVILKIAYGYHVDGNDDLLVKVIDEGFKLTGSILTPGKYLIESFPALRFVPEWFPGAGFKRVAKHAREQLSRIEQVPLNWARANIATGDYVESFISEYLYPESGELPSEEEQDIIKWSSAVLYAGGADTTVSIMTTFFLIMALYPEVQKRAQAEIEQVTAGRLPTLDNYDSLPYVIALVKEIMRWGPSLALSLPHMVMEDDIYEGYVIPKGTTIYGNIWAIGHDESVYPNPMTFDPSRYIGENPQPDPYKFVFGFGRRICPGAHLAEMSIFLNIANILATFNISKAVDENGKEVEPTVAWTTGPTTHLKPFSCQITPRFDVLAALSQ</sequence>
<dbReference type="InterPro" id="IPR017972">
    <property type="entry name" value="Cyt_P450_CS"/>
</dbReference>
<evidence type="ECO:0000256" key="6">
    <source>
        <dbReference type="ARBA" id="ARBA00023002"/>
    </source>
</evidence>
<dbReference type="InterPro" id="IPR002401">
    <property type="entry name" value="Cyt_P450_E_grp-I"/>
</dbReference>
<dbReference type="STRING" id="486041.B0CZL4"/>
<feature type="binding site" description="axial binding residue" evidence="9">
    <location>
        <position position="435"/>
    </location>
    <ligand>
        <name>heme</name>
        <dbReference type="ChEBI" id="CHEBI:30413"/>
    </ligand>
    <ligandPart>
        <name>Fe</name>
        <dbReference type="ChEBI" id="CHEBI:18248"/>
    </ligandPart>
</feature>
<dbReference type="PRINTS" id="PR00463">
    <property type="entry name" value="EP450I"/>
</dbReference>
<keyword evidence="11" id="KW-0812">Transmembrane</keyword>
<proteinExistence type="inferred from homology"/>
<comment type="similarity">
    <text evidence="3 10">Belongs to the cytochrome P450 family.</text>
</comment>
<keyword evidence="8 10" id="KW-0503">Monooxygenase</keyword>
<dbReference type="PRINTS" id="PR00385">
    <property type="entry name" value="P450"/>
</dbReference>
<dbReference type="CDD" id="cd11065">
    <property type="entry name" value="CYP64-like"/>
    <property type="match status" value="1"/>
</dbReference>
<evidence type="ECO:0000256" key="8">
    <source>
        <dbReference type="ARBA" id="ARBA00023033"/>
    </source>
</evidence>
<dbReference type="KEGG" id="lbc:LACBIDRAFT_311267"/>
<dbReference type="InterPro" id="IPR036396">
    <property type="entry name" value="Cyt_P450_sf"/>
</dbReference>
<accession>B0CZL4</accession>
<dbReference type="Proteomes" id="UP000001194">
    <property type="component" value="Unassembled WGS sequence"/>
</dbReference>
<keyword evidence="11" id="KW-0472">Membrane</keyword>
<dbReference type="GO" id="GO:0016705">
    <property type="term" value="F:oxidoreductase activity, acting on paired donors, with incorporation or reduction of molecular oxygen"/>
    <property type="evidence" value="ECO:0007669"/>
    <property type="project" value="InterPro"/>
</dbReference>
<keyword evidence="7 9" id="KW-0408">Iron</keyword>
<dbReference type="InterPro" id="IPR001128">
    <property type="entry name" value="Cyt_P450"/>
</dbReference>
<gene>
    <name evidence="12" type="ORF">LACBIDRAFT_311267</name>
</gene>
<evidence type="ECO:0000313" key="12">
    <source>
        <dbReference type="EMBL" id="EDR12167.1"/>
    </source>
</evidence>
<keyword evidence="6 10" id="KW-0560">Oxidoreductase</keyword>
<comment type="cofactor">
    <cofactor evidence="1 9">
        <name>heme</name>
        <dbReference type="ChEBI" id="CHEBI:30413"/>
    </cofactor>
</comment>
<dbReference type="InterPro" id="IPR050364">
    <property type="entry name" value="Cytochrome_P450_fung"/>
</dbReference>
<evidence type="ECO:0000313" key="13">
    <source>
        <dbReference type="Proteomes" id="UP000001194"/>
    </source>
</evidence>
<evidence type="ECO:0000256" key="10">
    <source>
        <dbReference type="RuleBase" id="RU000461"/>
    </source>
</evidence>
<dbReference type="GO" id="GO:0004497">
    <property type="term" value="F:monooxygenase activity"/>
    <property type="evidence" value="ECO:0007669"/>
    <property type="project" value="UniProtKB-KW"/>
</dbReference>
<dbReference type="PROSITE" id="PS00086">
    <property type="entry name" value="CYTOCHROME_P450"/>
    <property type="match status" value="1"/>
</dbReference>
<organism evidence="13">
    <name type="scientific">Laccaria bicolor (strain S238N-H82 / ATCC MYA-4686)</name>
    <name type="common">Bicoloured deceiver</name>
    <name type="synonym">Laccaria laccata var. bicolor</name>
    <dbReference type="NCBI Taxonomy" id="486041"/>
    <lineage>
        <taxon>Eukaryota</taxon>
        <taxon>Fungi</taxon>
        <taxon>Dikarya</taxon>
        <taxon>Basidiomycota</taxon>
        <taxon>Agaricomycotina</taxon>
        <taxon>Agaricomycetes</taxon>
        <taxon>Agaricomycetidae</taxon>
        <taxon>Agaricales</taxon>
        <taxon>Agaricineae</taxon>
        <taxon>Hydnangiaceae</taxon>
        <taxon>Laccaria</taxon>
    </lineage>
</organism>
<evidence type="ECO:0000256" key="1">
    <source>
        <dbReference type="ARBA" id="ARBA00001971"/>
    </source>
</evidence>
<dbReference type="AlphaFoldDB" id="B0CZL4"/>
<dbReference type="Pfam" id="PF00067">
    <property type="entry name" value="p450"/>
    <property type="match status" value="1"/>
</dbReference>
<dbReference type="OrthoDB" id="2789670at2759"/>
<feature type="transmembrane region" description="Helical" evidence="11">
    <location>
        <begin position="6"/>
        <end position="22"/>
    </location>
</feature>
<dbReference type="GO" id="GO:0020037">
    <property type="term" value="F:heme binding"/>
    <property type="evidence" value="ECO:0007669"/>
    <property type="project" value="InterPro"/>
</dbReference>
<evidence type="ECO:0000256" key="9">
    <source>
        <dbReference type="PIRSR" id="PIRSR602401-1"/>
    </source>
</evidence>
<evidence type="ECO:0000256" key="11">
    <source>
        <dbReference type="SAM" id="Phobius"/>
    </source>
</evidence>
<name>B0CZL4_LACBS</name>
<evidence type="ECO:0000256" key="3">
    <source>
        <dbReference type="ARBA" id="ARBA00010617"/>
    </source>
</evidence>
<protein>
    <submittedName>
        <fullName evidence="12">Potential P450 cytochrome</fullName>
    </submittedName>
</protein>
<dbReference type="EMBL" id="DS547094">
    <property type="protein sequence ID" value="EDR12167.1"/>
    <property type="molecule type" value="Genomic_DNA"/>
</dbReference>
<dbReference type="InParanoid" id="B0CZL4"/>
<keyword evidence="11" id="KW-1133">Transmembrane helix</keyword>
<keyword evidence="4 9" id="KW-0349">Heme</keyword>
<keyword evidence="5 9" id="KW-0479">Metal-binding</keyword>
<evidence type="ECO:0000256" key="5">
    <source>
        <dbReference type="ARBA" id="ARBA00022723"/>
    </source>
</evidence>
<reference evidence="12 13" key="1">
    <citation type="journal article" date="2008" name="Nature">
        <title>The genome of Laccaria bicolor provides insights into mycorrhizal symbiosis.</title>
        <authorList>
            <person name="Martin F."/>
            <person name="Aerts A."/>
            <person name="Ahren D."/>
            <person name="Brun A."/>
            <person name="Danchin E.G.J."/>
            <person name="Duchaussoy F."/>
            <person name="Gibon J."/>
            <person name="Kohler A."/>
            <person name="Lindquist E."/>
            <person name="Pereda V."/>
            <person name="Salamov A."/>
            <person name="Shapiro H.J."/>
            <person name="Wuyts J."/>
            <person name="Blaudez D."/>
            <person name="Buee M."/>
            <person name="Brokstein P."/>
            <person name="Canbaeck B."/>
            <person name="Cohen D."/>
            <person name="Courty P.E."/>
            <person name="Coutinho P.M."/>
            <person name="Delaruelle C."/>
            <person name="Detter J.C."/>
            <person name="Deveau A."/>
            <person name="DiFazio S."/>
            <person name="Duplessis S."/>
            <person name="Fraissinet-Tachet L."/>
            <person name="Lucic E."/>
            <person name="Frey-Klett P."/>
            <person name="Fourrey C."/>
            <person name="Feussner I."/>
            <person name="Gay G."/>
            <person name="Grimwood J."/>
            <person name="Hoegger P.J."/>
            <person name="Jain P."/>
            <person name="Kilaru S."/>
            <person name="Labbe J."/>
            <person name="Lin Y.C."/>
            <person name="Legue V."/>
            <person name="Le Tacon F."/>
            <person name="Marmeisse R."/>
            <person name="Melayah D."/>
            <person name="Montanini B."/>
            <person name="Muratet M."/>
            <person name="Nehls U."/>
            <person name="Niculita-Hirzel H."/>
            <person name="Oudot-Le Secq M.P."/>
            <person name="Peter M."/>
            <person name="Quesneville H."/>
            <person name="Rajashekar B."/>
            <person name="Reich M."/>
            <person name="Rouhier N."/>
            <person name="Schmutz J."/>
            <person name="Yin T."/>
            <person name="Chalot M."/>
            <person name="Henrissat B."/>
            <person name="Kuees U."/>
            <person name="Lucas S."/>
            <person name="Van de Peer Y."/>
            <person name="Podila G.K."/>
            <person name="Polle A."/>
            <person name="Pukkila P.J."/>
            <person name="Richardson P.M."/>
            <person name="Rouze P."/>
            <person name="Sanders I.R."/>
            <person name="Stajich J.E."/>
            <person name="Tunlid A."/>
            <person name="Tuskan G."/>
            <person name="Grigoriev I.V."/>
        </authorList>
    </citation>
    <scope>NUCLEOTIDE SEQUENCE [LARGE SCALE GENOMIC DNA]</scope>
    <source>
        <strain evidence="13">S238N-H82 / ATCC MYA-4686</strain>
    </source>
</reference>